<feature type="region of interest" description="Disordered" evidence="1">
    <location>
        <begin position="1"/>
        <end position="34"/>
    </location>
</feature>
<accession>A0AAW0GJV1</accession>
<comment type="caution">
    <text evidence="2">The sequence shown here is derived from an EMBL/GenBank/DDBJ whole genome shotgun (WGS) entry which is preliminary data.</text>
</comment>
<dbReference type="Proteomes" id="UP001385951">
    <property type="component" value="Unassembled WGS sequence"/>
</dbReference>
<sequence>MDELSAVAEVKREAKEQEQAKGDQDLKTKAEIERPSPIKGAQLLDALVNKEKAERVYLRESEDTVKASIRTKSDNTTKKPSAKEARTEQPKCVWTSIGAQSHDRNGSD</sequence>
<evidence type="ECO:0000256" key="1">
    <source>
        <dbReference type="SAM" id="MobiDB-lite"/>
    </source>
</evidence>
<dbReference type="AlphaFoldDB" id="A0AAW0GJV1"/>
<reference evidence="2 3" key="1">
    <citation type="submission" date="2022-09" db="EMBL/GenBank/DDBJ databases">
        <authorList>
            <person name="Palmer J.M."/>
        </authorList>
    </citation>
    <scope>NUCLEOTIDE SEQUENCE [LARGE SCALE GENOMIC DNA]</scope>
    <source>
        <strain evidence="2 3">DSM 7382</strain>
    </source>
</reference>
<name>A0AAW0GJV1_9APHY</name>
<gene>
    <name evidence="2" type="ORF">QCA50_007126</name>
</gene>
<dbReference type="EMBL" id="JASBNA010000008">
    <property type="protein sequence ID" value="KAK7689335.1"/>
    <property type="molecule type" value="Genomic_DNA"/>
</dbReference>
<evidence type="ECO:0000313" key="2">
    <source>
        <dbReference type="EMBL" id="KAK7689335.1"/>
    </source>
</evidence>
<protein>
    <submittedName>
        <fullName evidence="2">Uncharacterized protein</fullName>
    </submittedName>
</protein>
<feature type="region of interest" description="Disordered" evidence="1">
    <location>
        <begin position="61"/>
        <end position="108"/>
    </location>
</feature>
<keyword evidence="3" id="KW-1185">Reference proteome</keyword>
<evidence type="ECO:0000313" key="3">
    <source>
        <dbReference type="Proteomes" id="UP001385951"/>
    </source>
</evidence>
<organism evidence="2 3">
    <name type="scientific">Cerrena zonata</name>
    <dbReference type="NCBI Taxonomy" id="2478898"/>
    <lineage>
        <taxon>Eukaryota</taxon>
        <taxon>Fungi</taxon>
        <taxon>Dikarya</taxon>
        <taxon>Basidiomycota</taxon>
        <taxon>Agaricomycotina</taxon>
        <taxon>Agaricomycetes</taxon>
        <taxon>Polyporales</taxon>
        <taxon>Cerrenaceae</taxon>
        <taxon>Cerrena</taxon>
    </lineage>
</organism>
<feature type="compositionally biased region" description="Basic and acidic residues" evidence="1">
    <location>
        <begin position="61"/>
        <end position="89"/>
    </location>
</feature>
<feature type="compositionally biased region" description="Basic and acidic residues" evidence="1">
    <location>
        <begin position="9"/>
        <end position="34"/>
    </location>
</feature>
<proteinExistence type="predicted"/>